<organism evidence="1">
    <name type="scientific">marine sediment metagenome</name>
    <dbReference type="NCBI Taxonomy" id="412755"/>
    <lineage>
        <taxon>unclassified sequences</taxon>
        <taxon>metagenomes</taxon>
        <taxon>ecological metagenomes</taxon>
    </lineage>
</organism>
<proteinExistence type="predicted"/>
<protein>
    <submittedName>
        <fullName evidence="1">Uncharacterized protein</fullName>
    </submittedName>
</protein>
<evidence type="ECO:0000313" key="1">
    <source>
        <dbReference type="EMBL" id="KKN28886.1"/>
    </source>
</evidence>
<dbReference type="EMBL" id="LAZR01002527">
    <property type="protein sequence ID" value="KKN28886.1"/>
    <property type="molecule type" value="Genomic_DNA"/>
</dbReference>
<gene>
    <name evidence="1" type="ORF">LCGC14_0849740</name>
</gene>
<name>A0A0F9RVH6_9ZZZZ</name>
<comment type="caution">
    <text evidence="1">The sequence shown here is derived from an EMBL/GenBank/DDBJ whole genome shotgun (WGS) entry which is preliminary data.</text>
</comment>
<accession>A0A0F9RVH6</accession>
<dbReference type="AlphaFoldDB" id="A0A0F9RVH6"/>
<reference evidence="1" key="1">
    <citation type="journal article" date="2015" name="Nature">
        <title>Complex archaea that bridge the gap between prokaryotes and eukaryotes.</title>
        <authorList>
            <person name="Spang A."/>
            <person name="Saw J.H."/>
            <person name="Jorgensen S.L."/>
            <person name="Zaremba-Niedzwiedzka K."/>
            <person name="Martijn J."/>
            <person name="Lind A.E."/>
            <person name="van Eijk R."/>
            <person name="Schleper C."/>
            <person name="Guy L."/>
            <person name="Ettema T.J."/>
        </authorList>
    </citation>
    <scope>NUCLEOTIDE SEQUENCE</scope>
</reference>
<sequence length="170" mass="19379">MEGRVSEIIDHYTIAMNIGEDKDVSNGMKFHILEPKIPIKDPETGEELGEYDYIKATVEITTVYEKFSIAKSCETITSLVLPFPSMTSAKLKKLLADSYRVNMKINIGDHVRLIEPKMITYVKCYNCKKEFRSPIQVNDLAKTVIKGNKGICPHCNQETLIENENMFNKN</sequence>